<dbReference type="PANTHER" id="PTHR43642:SF1">
    <property type="entry name" value="HYBRID SIGNAL TRANSDUCTION HISTIDINE KINASE G"/>
    <property type="match status" value="1"/>
</dbReference>
<feature type="region of interest" description="Disordered" evidence="2">
    <location>
        <begin position="1182"/>
        <end position="1211"/>
    </location>
</feature>
<dbReference type="SUPFAM" id="SSF52540">
    <property type="entry name" value="P-loop containing nucleoside triphosphate hydrolases"/>
    <property type="match status" value="1"/>
</dbReference>
<reference evidence="5 6" key="1">
    <citation type="submission" date="2019-04" db="EMBL/GenBank/DDBJ databases">
        <authorList>
            <person name="Li Y."/>
            <person name="Wang J."/>
        </authorList>
    </citation>
    <scope>NUCLEOTIDE SEQUENCE [LARGE SCALE GENOMIC DNA]</scope>
    <source>
        <strain evidence="5 6">DSM 14668</strain>
    </source>
</reference>
<dbReference type="SUPFAM" id="SSF52091">
    <property type="entry name" value="SpoIIaa-like"/>
    <property type="match status" value="1"/>
</dbReference>
<dbReference type="Gene3D" id="3.30.750.24">
    <property type="entry name" value="STAS domain"/>
    <property type="match status" value="1"/>
</dbReference>
<dbReference type="InterPro" id="IPR003593">
    <property type="entry name" value="AAA+_ATPase"/>
</dbReference>
<evidence type="ECO:0000259" key="4">
    <source>
        <dbReference type="PROSITE" id="PS50801"/>
    </source>
</evidence>
<evidence type="ECO:0000313" key="5">
    <source>
        <dbReference type="EMBL" id="TKD13265.1"/>
    </source>
</evidence>
<dbReference type="Pfam" id="PF00069">
    <property type="entry name" value="Pkinase"/>
    <property type="match status" value="1"/>
</dbReference>
<dbReference type="InterPro" id="IPR000719">
    <property type="entry name" value="Prot_kinase_dom"/>
</dbReference>
<protein>
    <submittedName>
        <fullName evidence="5">GAF domain-containing protein</fullName>
    </submittedName>
</protein>
<dbReference type="InterPro" id="IPR036513">
    <property type="entry name" value="STAS_dom_sf"/>
</dbReference>
<organism evidence="5 6">
    <name type="scientific">Polyangium fumosum</name>
    <dbReference type="NCBI Taxonomy" id="889272"/>
    <lineage>
        <taxon>Bacteria</taxon>
        <taxon>Pseudomonadati</taxon>
        <taxon>Myxococcota</taxon>
        <taxon>Polyangia</taxon>
        <taxon>Polyangiales</taxon>
        <taxon>Polyangiaceae</taxon>
        <taxon>Polyangium</taxon>
    </lineage>
</organism>
<evidence type="ECO:0000313" key="6">
    <source>
        <dbReference type="Proteomes" id="UP000309215"/>
    </source>
</evidence>
<name>A0A4U1JKT7_9BACT</name>
<dbReference type="InterPro" id="IPR011990">
    <property type="entry name" value="TPR-like_helical_dom_sf"/>
</dbReference>
<dbReference type="Pfam" id="PF01590">
    <property type="entry name" value="GAF"/>
    <property type="match status" value="1"/>
</dbReference>
<feature type="domain" description="STAS" evidence="4">
    <location>
        <begin position="1429"/>
        <end position="1541"/>
    </location>
</feature>
<keyword evidence="1" id="KW-0175">Coiled coil</keyword>
<dbReference type="InterPro" id="IPR041664">
    <property type="entry name" value="AAA_16"/>
</dbReference>
<dbReference type="SMART" id="SM00065">
    <property type="entry name" value="GAF"/>
    <property type="match status" value="1"/>
</dbReference>
<dbReference type="InterPro" id="IPR053159">
    <property type="entry name" value="Hybrid_Histidine_Kinase"/>
</dbReference>
<feature type="domain" description="Protein kinase" evidence="3">
    <location>
        <begin position="1"/>
        <end position="188"/>
    </location>
</feature>
<dbReference type="CDD" id="cd07041">
    <property type="entry name" value="STAS_RsbR_RsbS_like"/>
    <property type="match status" value="1"/>
</dbReference>
<dbReference type="Pfam" id="PF01740">
    <property type="entry name" value="STAS"/>
    <property type="match status" value="1"/>
</dbReference>
<dbReference type="InterPro" id="IPR002645">
    <property type="entry name" value="STAS_dom"/>
</dbReference>
<dbReference type="InterPro" id="IPR003018">
    <property type="entry name" value="GAF"/>
</dbReference>
<dbReference type="Gene3D" id="3.30.450.40">
    <property type="match status" value="1"/>
</dbReference>
<evidence type="ECO:0000256" key="1">
    <source>
        <dbReference type="SAM" id="Coils"/>
    </source>
</evidence>
<dbReference type="InterPro" id="IPR011009">
    <property type="entry name" value="Kinase-like_dom_sf"/>
</dbReference>
<dbReference type="PROSITE" id="PS50801">
    <property type="entry name" value="STAS"/>
    <property type="match status" value="1"/>
</dbReference>
<dbReference type="EMBL" id="SSMQ01000001">
    <property type="protein sequence ID" value="TKD13265.1"/>
    <property type="molecule type" value="Genomic_DNA"/>
</dbReference>
<dbReference type="SUPFAM" id="SSF48452">
    <property type="entry name" value="TPR-like"/>
    <property type="match status" value="1"/>
</dbReference>
<dbReference type="InterPro" id="IPR029016">
    <property type="entry name" value="GAF-like_dom_sf"/>
</dbReference>
<dbReference type="SMART" id="SM00220">
    <property type="entry name" value="S_TKc"/>
    <property type="match status" value="1"/>
</dbReference>
<proteinExistence type="predicted"/>
<dbReference type="SUPFAM" id="SSF56112">
    <property type="entry name" value="Protein kinase-like (PK-like)"/>
    <property type="match status" value="1"/>
</dbReference>
<accession>A0A4U1JKT7</accession>
<dbReference type="Pfam" id="PF13191">
    <property type="entry name" value="AAA_16"/>
    <property type="match status" value="1"/>
</dbReference>
<dbReference type="PANTHER" id="PTHR43642">
    <property type="entry name" value="HYBRID SIGNAL TRANSDUCTION HISTIDINE KINASE G"/>
    <property type="match status" value="1"/>
</dbReference>
<evidence type="ECO:0000259" key="3">
    <source>
        <dbReference type="PROSITE" id="PS50011"/>
    </source>
</evidence>
<dbReference type="Proteomes" id="UP000309215">
    <property type="component" value="Unassembled WGS sequence"/>
</dbReference>
<dbReference type="RefSeq" id="WP_136927081.1">
    <property type="nucleotide sequence ID" value="NZ_SSMQ01000001.1"/>
</dbReference>
<dbReference type="GO" id="GO:0005524">
    <property type="term" value="F:ATP binding"/>
    <property type="evidence" value="ECO:0007669"/>
    <property type="project" value="InterPro"/>
</dbReference>
<dbReference type="InterPro" id="IPR027417">
    <property type="entry name" value="P-loop_NTPase"/>
</dbReference>
<keyword evidence="6" id="KW-1185">Reference proteome</keyword>
<comment type="caution">
    <text evidence="5">The sequence shown here is derived from an EMBL/GenBank/DDBJ whole genome shotgun (WGS) entry which is preliminary data.</text>
</comment>
<evidence type="ECO:0000256" key="2">
    <source>
        <dbReference type="SAM" id="MobiDB-lite"/>
    </source>
</evidence>
<dbReference type="SMART" id="SM00382">
    <property type="entry name" value="AAA"/>
    <property type="match status" value="1"/>
</dbReference>
<dbReference type="SUPFAM" id="SSF55781">
    <property type="entry name" value="GAF domain-like"/>
    <property type="match status" value="1"/>
</dbReference>
<feature type="compositionally biased region" description="Basic and acidic residues" evidence="2">
    <location>
        <begin position="1197"/>
        <end position="1209"/>
    </location>
</feature>
<feature type="coiled-coil region" evidence="1">
    <location>
        <begin position="1379"/>
        <end position="1423"/>
    </location>
</feature>
<dbReference type="GO" id="GO:0004672">
    <property type="term" value="F:protein kinase activity"/>
    <property type="evidence" value="ECO:0007669"/>
    <property type="project" value="InterPro"/>
</dbReference>
<sequence>MSRLGKGDERGQSTLAALLASGMQTPEVAARVTLALALVLDELHRAGRAHGDLSPATILVEPASDDAFLADAGPRSGADGRGPVRESSLAYAAPERTRRTSRGFDGRADLYSLGAILYEMLTGAPPFVSADPLALAHAHLARVPVPAHERDAAVPRVLSDITQKLLAKAPAARYQTGRALALDLERFLREGPVAAPFPLGTRDGPDDRRIWDKTFGREAEARAIAACARRAMAGAPELVLVVGPAGSGKSTLVAEAREQIIHQGGLFVATKPKEGAAPRAPLAEVVTALARRALAEPEARLDAIRARLLEALDGQGALLEDLASVVALVLGPSPSLPDLGAAEARRRVGRAVCLFLRVFCEHWPLVAVFFDDLDHADADTLAILADVLADEGLSRLLVLGAAHEEDTAPARPLGAFLESITSRGVSLQKIVLGPLEPEDVGRIIADVLSVAEHEVAALARLLHRKARGNPFLVLHVLDALFSEGLVDRDPTTNAVCWDERRILDVPIPDDAARFVADRLSKLSPRARRVLAAAAVLGQGFEQDKLLPILGAPEADLSEPLAEAIDLGMIVPGTGTYHFVHEKVREAARALLEEDARARVHLAIGRGMRAETGAEGDRLFEIAHHFREGASLLDDGDERLSVAHLLFDAGRKAQSQAAFRVAVDFYDASAALLSASALATDPAFALVLFSSWAECVYIEGHAERAEALFSEALSHARTPLERARVHGQRLALQVSRGRYMDAIAAGREGLSELGVLLPERGAEAASLPAALADIARLVGGRTPVDLARAPRIADPRVVTQLDLLTALVPPTYIADQALYLVVIVRLVAACVEHGHADVASYAYASYALMLAMILGDGPASRAFFDLAVLLEDRIENPALRGRTSWTLGACSTPFLPVRRALPFVERALVHSLRMGDVPYVSYSLYLGVALRYWAGEPIASVREAWAKATVILPDVRDPLATYTLAAFGRMLAALEGRTRAPASFDGETFDDTSFVATIERNFGFAACMHHALRTQLCLFHGDLDGALVWAERTEGQMAAGMWLYLETFATFLVALTFAVRLAGADEAERARLKERLAPYHAKLGAWLGLFPDNCLPLHRLISAEIHAADGHHGEARELYDEAIESSRTSGFVHHEALASERAAHYYASRGRHELSRPYLEAAMRAYARWGATAKVRDLEARHPDVFGGTSSGQGGSGRADKPARVTDRPSRGGRSLDAMAIVRAAQAIAGEMDLDRLLERLLRTVLEVAGADRAVLVLAREGELFIGASLTVDGAEVGAMRPLAGASGVAPSVVQYVARTRSPVVMGRGAAGTPFEADPHLGLAAPRSFLGLPLVHRDALSGVLYLENRLVEDAFSEDRVELLSLLASQAAIALENALLLADVRRRTDDLARANDGLQAELLRRAKAEAERASFEQAMIEMQRARLAELSAPLVPITDKVMVIPLIGAMDAGRAEDLLRVALEGASKRPLRALIIDITGVRVVDTHVASRLLDTVRAVELLGAEVVITGIRGDVAQALVKLDIDFGAKVPTRSTLQAGIAYALSRCRR</sequence>
<dbReference type="PROSITE" id="PS50011">
    <property type="entry name" value="PROTEIN_KINASE_DOM"/>
    <property type="match status" value="1"/>
</dbReference>
<gene>
    <name evidence="5" type="ORF">E8A74_01570</name>
</gene>
<dbReference type="OrthoDB" id="134712at2"/>
<dbReference type="Gene3D" id="1.10.510.10">
    <property type="entry name" value="Transferase(Phosphotransferase) domain 1"/>
    <property type="match status" value="1"/>
</dbReference>